<evidence type="ECO:0000313" key="5">
    <source>
        <dbReference type="Proteomes" id="UP000467124"/>
    </source>
</evidence>
<dbReference type="Proteomes" id="UP001585053">
    <property type="component" value="Unassembled WGS sequence"/>
</dbReference>
<evidence type="ECO:0000256" key="1">
    <source>
        <dbReference type="SAM" id="Phobius"/>
    </source>
</evidence>
<feature type="transmembrane region" description="Helical" evidence="1">
    <location>
        <begin position="5"/>
        <end position="26"/>
    </location>
</feature>
<dbReference type="RefSeq" id="WP_014909765.1">
    <property type="nucleotide sequence ID" value="NZ_JAYMRS010000003.1"/>
</dbReference>
<name>A0A7K2IQ61_9ACTN</name>
<evidence type="ECO:0000313" key="3">
    <source>
        <dbReference type="EMBL" id="MFB8768180.1"/>
    </source>
</evidence>
<protein>
    <submittedName>
        <fullName evidence="3">DUF6199 family natural product biosynthesis protein</fullName>
    </submittedName>
</protein>
<feature type="domain" description="DUF6199" evidence="2">
    <location>
        <begin position="10"/>
        <end position="63"/>
    </location>
</feature>
<gene>
    <name evidence="4" type="ORF">GTW20_06500</name>
    <name evidence="3" type="ORF">VSQ78_10750</name>
</gene>
<dbReference type="Proteomes" id="UP000467124">
    <property type="component" value="Unassembled WGS sequence"/>
</dbReference>
<evidence type="ECO:0000313" key="4">
    <source>
        <dbReference type="EMBL" id="MYR31934.1"/>
    </source>
</evidence>
<comment type="caution">
    <text evidence="4">The sequence shown here is derived from an EMBL/GenBank/DDBJ whole genome shotgun (WGS) entry which is preliminary data.</text>
</comment>
<reference evidence="4 5" key="1">
    <citation type="journal article" date="2019" name="Nat. Commun.">
        <title>The antimicrobial potential of Streptomyces from insect microbiomes.</title>
        <authorList>
            <person name="Chevrette M.G."/>
            <person name="Carlson C.M."/>
            <person name="Ortega H.E."/>
            <person name="Thomas C."/>
            <person name="Ananiev G.E."/>
            <person name="Barns K.J."/>
            <person name="Book A.J."/>
            <person name="Cagnazzo J."/>
            <person name="Carlos C."/>
            <person name="Flanigan W."/>
            <person name="Grubbs K.J."/>
            <person name="Horn H.A."/>
            <person name="Hoffmann F.M."/>
            <person name="Klassen J.L."/>
            <person name="Knack J.J."/>
            <person name="Lewin G.R."/>
            <person name="McDonald B.R."/>
            <person name="Muller L."/>
            <person name="Melo W.G.P."/>
            <person name="Pinto-Tomas A.A."/>
            <person name="Schmitz A."/>
            <person name="Wendt-Pienkowski E."/>
            <person name="Wildman S."/>
            <person name="Zhao M."/>
            <person name="Zhang F."/>
            <person name="Bugni T.S."/>
            <person name="Andes D.R."/>
            <person name="Pupo M.T."/>
            <person name="Currie C.R."/>
        </authorList>
    </citation>
    <scope>NUCLEOTIDE SEQUENCE [LARGE SCALE GENOMIC DNA]</scope>
    <source>
        <strain evidence="4 5">SID5840</strain>
    </source>
</reference>
<accession>A0A7K2IQ61</accession>
<keyword evidence="1" id="KW-1133">Transmembrane helix</keyword>
<dbReference type="EMBL" id="WWHY01000001">
    <property type="protein sequence ID" value="MYR31934.1"/>
    <property type="molecule type" value="Genomic_DNA"/>
</dbReference>
<reference evidence="3 6" key="2">
    <citation type="submission" date="2024-01" db="EMBL/GenBank/DDBJ databases">
        <title>Genome mining of biosynthetic gene clusters to explore secondary metabolites of Streptomyces sp.</title>
        <authorList>
            <person name="Baig A."/>
            <person name="Ajitkumar Shintre N."/>
            <person name="Kumar H."/>
            <person name="Anbarasu A."/>
            <person name="Ramaiah S."/>
        </authorList>
    </citation>
    <scope>NUCLEOTIDE SEQUENCE [LARGE SCALE GENOMIC DNA]</scope>
    <source>
        <strain evidence="3 6">A01</strain>
    </source>
</reference>
<keyword evidence="1" id="KW-0472">Membrane</keyword>
<keyword evidence="6" id="KW-1185">Reference proteome</keyword>
<evidence type="ECO:0000259" key="2">
    <source>
        <dbReference type="Pfam" id="PF19701"/>
    </source>
</evidence>
<organism evidence="4 5">
    <name type="scientific">Nocardiopsis alba</name>
    <dbReference type="NCBI Taxonomy" id="53437"/>
    <lineage>
        <taxon>Bacteria</taxon>
        <taxon>Bacillati</taxon>
        <taxon>Actinomycetota</taxon>
        <taxon>Actinomycetes</taxon>
        <taxon>Streptosporangiales</taxon>
        <taxon>Nocardiopsidaceae</taxon>
        <taxon>Nocardiopsis</taxon>
    </lineage>
</organism>
<dbReference type="Pfam" id="PF19701">
    <property type="entry name" value="DUF6199"/>
    <property type="match status" value="1"/>
</dbReference>
<dbReference type="InterPro" id="IPR045679">
    <property type="entry name" value="DUF6199"/>
</dbReference>
<proteinExistence type="predicted"/>
<dbReference type="AlphaFoldDB" id="A0A7K2IQ61"/>
<evidence type="ECO:0000313" key="6">
    <source>
        <dbReference type="Proteomes" id="UP001585053"/>
    </source>
</evidence>
<sequence length="68" mass="7839">MGPLYVLLGVIALWYVIVLIEPRVVWYVQSWKYRDPEQNEPSDTYFAMHRLGAIVMLILIPVGCGMLT</sequence>
<feature type="transmembrane region" description="Helical" evidence="1">
    <location>
        <begin position="46"/>
        <end position="67"/>
    </location>
</feature>
<keyword evidence="1" id="KW-0812">Transmembrane</keyword>
<dbReference type="EMBL" id="JAYMRS010000003">
    <property type="protein sequence ID" value="MFB8768180.1"/>
    <property type="molecule type" value="Genomic_DNA"/>
</dbReference>